<comment type="caution">
    <text evidence="1">The sequence shown here is derived from an EMBL/GenBank/DDBJ whole genome shotgun (WGS) entry which is preliminary data.</text>
</comment>
<reference evidence="1" key="1">
    <citation type="submission" date="2021-06" db="EMBL/GenBank/DDBJ databases">
        <authorList>
            <person name="Kallberg Y."/>
            <person name="Tangrot J."/>
            <person name="Rosling A."/>
        </authorList>
    </citation>
    <scope>NUCLEOTIDE SEQUENCE</scope>
    <source>
        <strain evidence="1">CL356</strain>
    </source>
</reference>
<feature type="non-terminal residue" evidence="1">
    <location>
        <position position="1"/>
    </location>
</feature>
<name>A0ACA9MA43_9GLOM</name>
<evidence type="ECO:0000313" key="1">
    <source>
        <dbReference type="EMBL" id="CAG8577859.1"/>
    </source>
</evidence>
<dbReference type="Proteomes" id="UP000789525">
    <property type="component" value="Unassembled WGS sequence"/>
</dbReference>
<proteinExistence type="predicted"/>
<sequence>KISKIDYQEKAFLEAMKLYLEHTKGSNITNDGIHENYMRRAEESLNNTDDKIPEKYMNHREETSNNDCDEGFENSKTSLKLLPKFYNWVLKTFGADAEITRFCFDDILKTRISIDRQLAQEPNAEIPDGWTKCSYEAALNIWKLYCEGGVPFQQRHVLRLSQATHEDILRPLFKRFLPKLFKMKIIDYMEIEDPNIPFSNATNNQNVEGQNEETKGNITSPINCNYSSPPSKQDYRASESEVFDSMSEAWFGLLANLKDHLMVSNDRSLGTKEFRQHLETFMDELDESQFKNGKRNQIDSTIKQARKKLRNNAIL</sequence>
<organism evidence="1 2">
    <name type="scientific">Acaulospora colombiana</name>
    <dbReference type="NCBI Taxonomy" id="27376"/>
    <lineage>
        <taxon>Eukaryota</taxon>
        <taxon>Fungi</taxon>
        <taxon>Fungi incertae sedis</taxon>
        <taxon>Mucoromycota</taxon>
        <taxon>Glomeromycotina</taxon>
        <taxon>Glomeromycetes</taxon>
        <taxon>Diversisporales</taxon>
        <taxon>Acaulosporaceae</taxon>
        <taxon>Acaulospora</taxon>
    </lineage>
</organism>
<accession>A0ACA9MA43</accession>
<protein>
    <submittedName>
        <fullName evidence="1">1040_t:CDS:1</fullName>
    </submittedName>
</protein>
<keyword evidence="2" id="KW-1185">Reference proteome</keyword>
<evidence type="ECO:0000313" key="2">
    <source>
        <dbReference type="Proteomes" id="UP000789525"/>
    </source>
</evidence>
<dbReference type="EMBL" id="CAJVPT010011237">
    <property type="protein sequence ID" value="CAG8577859.1"/>
    <property type="molecule type" value="Genomic_DNA"/>
</dbReference>
<gene>
    <name evidence="1" type="ORF">ACOLOM_LOCUS5857</name>
</gene>